<keyword evidence="3" id="KW-1185">Reference proteome</keyword>
<proteinExistence type="predicted"/>
<dbReference type="InterPro" id="IPR010753">
    <property type="entry name" value="DUF1330"/>
</dbReference>
<dbReference type="SUPFAM" id="SSF54909">
    <property type="entry name" value="Dimeric alpha+beta barrel"/>
    <property type="match status" value="1"/>
</dbReference>
<dbReference type="Pfam" id="PF07045">
    <property type="entry name" value="DUF1330"/>
    <property type="match status" value="1"/>
</dbReference>
<name>A0A2P8FIP3_9RHOB</name>
<dbReference type="EMBL" id="PYGJ01000001">
    <property type="protein sequence ID" value="PSL21584.1"/>
    <property type="molecule type" value="Genomic_DNA"/>
</dbReference>
<organism evidence="2 3">
    <name type="scientific">Shimia abyssi</name>
    <dbReference type="NCBI Taxonomy" id="1662395"/>
    <lineage>
        <taxon>Bacteria</taxon>
        <taxon>Pseudomonadati</taxon>
        <taxon>Pseudomonadota</taxon>
        <taxon>Alphaproteobacteria</taxon>
        <taxon>Rhodobacterales</taxon>
        <taxon>Roseobacteraceae</taxon>
    </lineage>
</organism>
<reference evidence="2 3" key="1">
    <citation type="submission" date="2018-03" db="EMBL/GenBank/DDBJ databases">
        <title>Genomic Encyclopedia of Archaeal and Bacterial Type Strains, Phase II (KMG-II): from individual species to whole genera.</title>
        <authorList>
            <person name="Goeker M."/>
        </authorList>
    </citation>
    <scope>NUCLEOTIDE SEQUENCE [LARGE SCALE GENOMIC DNA]</scope>
    <source>
        <strain evidence="2 3">DSM 100673</strain>
    </source>
</reference>
<evidence type="ECO:0000259" key="1">
    <source>
        <dbReference type="Pfam" id="PF07045"/>
    </source>
</evidence>
<evidence type="ECO:0000313" key="3">
    <source>
        <dbReference type="Proteomes" id="UP000240418"/>
    </source>
</evidence>
<comment type="caution">
    <text evidence="2">The sequence shown here is derived from an EMBL/GenBank/DDBJ whole genome shotgun (WGS) entry which is preliminary data.</text>
</comment>
<dbReference type="OrthoDB" id="9806380at2"/>
<feature type="domain" description="DUF1330" evidence="1">
    <location>
        <begin position="4"/>
        <end position="83"/>
    </location>
</feature>
<dbReference type="InterPro" id="IPR011008">
    <property type="entry name" value="Dimeric_a/b-barrel"/>
</dbReference>
<evidence type="ECO:0000313" key="2">
    <source>
        <dbReference type="EMBL" id="PSL21584.1"/>
    </source>
</evidence>
<dbReference type="Gene3D" id="3.30.70.100">
    <property type="match status" value="1"/>
</dbReference>
<protein>
    <submittedName>
        <fullName evidence="2">Uncharacterized protein (DUF1330 family)</fullName>
    </submittedName>
</protein>
<dbReference type="AlphaFoldDB" id="A0A2P8FIP3"/>
<sequence length="86" mass="9785">MSFVYLVARPRPQGRGRFDSFKERSQPVIEAYDGRMVDQNAPEHNARIGRQMLVVAFDTIEQGRGFYESDAYAVARDQATDQSEPS</sequence>
<gene>
    <name evidence="2" type="ORF">CLV88_1016</name>
</gene>
<accession>A0A2P8FIP3</accession>
<dbReference type="RefSeq" id="WP_106606335.1">
    <property type="nucleotide sequence ID" value="NZ_PYGJ01000001.1"/>
</dbReference>
<dbReference type="Proteomes" id="UP000240418">
    <property type="component" value="Unassembled WGS sequence"/>
</dbReference>